<name>A0A1L7RPZ9_STAXY</name>
<evidence type="ECO:0000313" key="2">
    <source>
        <dbReference type="EMBL" id="CEO43779.1"/>
    </source>
</evidence>
<protein>
    <submittedName>
        <fullName evidence="2">Uncharacterized protein</fullName>
    </submittedName>
</protein>
<feature type="transmembrane region" description="Helical" evidence="1">
    <location>
        <begin position="7"/>
        <end position="25"/>
    </location>
</feature>
<dbReference type="EMBL" id="LN795825">
    <property type="protein sequence ID" value="CEO43779.1"/>
    <property type="molecule type" value="Genomic_DNA"/>
</dbReference>
<keyword evidence="1" id="KW-0812">Transmembrane</keyword>
<evidence type="ECO:0000256" key="1">
    <source>
        <dbReference type="SAM" id="Phobius"/>
    </source>
</evidence>
<dbReference type="AlphaFoldDB" id="A0A1L7RPZ9"/>
<accession>A0A1L7RPZ9</accession>
<gene>
    <name evidence="2" type="primary">ORF_h9</name>
</gene>
<keyword evidence="1" id="KW-1133">Transmembrane helix</keyword>
<reference evidence="2" key="1">
    <citation type="submission" date="2015-01" db="EMBL/GenBank/DDBJ databases">
        <title>Novel erm(44)-related macrolide-lincosamide-streptogramin B resistance gene in Staphylococcus saprophyticus.</title>
        <authorList>
            <person name="Wendlandt S."/>
            <person name="Hess S."/>
            <person name="Li J."/>
            <person name="Kadlec K."/>
            <person name="Wang Y."/>
            <person name="Fessler A.T."/>
            <person name="Schwarz S."/>
            <person name="Gallert C."/>
        </authorList>
    </citation>
    <scope>NUCLEOTIDE SEQUENCE</scope>
    <source>
        <strain evidence="2">L-06</strain>
    </source>
</reference>
<organism evidence="2">
    <name type="scientific">Staphylococcus xylosus</name>
    <dbReference type="NCBI Taxonomy" id="1288"/>
    <lineage>
        <taxon>Bacteria</taxon>
        <taxon>Bacillati</taxon>
        <taxon>Bacillota</taxon>
        <taxon>Bacilli</taxon>
        <taxon>Bacillales</taxon>
        <taxon>Staphylococcaceae</taxon>
        <taxon>Staphylococcus</taxon>
    </lineage>
</organism>
<proteinExistence type="predicted"/>
<keyword evidence="1" id="KW-0472">Membrane</keyword>
<sequence length="65" mass="7686">MERRDNMNGIISVLTSILAMSLSFIFTNDFIHLTVIYFATFFIAYCWFWPEFFKTIKKTESNGNC</sequence>
<feature type="transmembrane region" description="Helical" evidence="1">
    <location>
        <begin position="31"/>
        <end position="49"/>
    </location>
</feature>